<name>A0A9P0PEG4_ACAOB</name>
<dbReference type="AlphaFoldDB" id="A0A9P0PEG4"/>
<protein>
    <submittedName>
        <fullName evidence="2">Uncharacterized protein</fullName>
    </submittedName>
</protein>
<dbReference type="Proteomes" id="UP001152888">
    <property type="component" value="Unassembled WGS sequence"/>
</dbReference>
<dbReference type="EMBL" id="CAKOFQ010006921">
    <property type="protein sequence ID" value="CAH1982417.1"/>
    <property type="molecule type" value="Genomic_DNA"/>
</dbReference>
<feature type="compositionally biased region" description="Basic residues" evidence="1">
    <location>
        <begin position="108"/>
        <end position="117"/>
    </location>
</feature>
<reference evidence="2" key="1">
    <citation type="submission" date="2022-03" db="EMBL/GenBank/DDBJ databases">
        <authorList>
            <person name="Sayadi A."/>
        </authorList>
    </citation>
    <scope>NUCLEOTIDE SEQUENCE</scope>
</reference>
<gene>
    <name evidence="2" type="ORF">ACAOBT_LOCUS14996</name>
</gene>
<comment type="caution">
    <text evidence="2">The sequence shown here is derived from an EMBL/GenBank/DDBJ whole genome shotgun (WGS) entry which is preliminary data.</text>
</comment>
<keyword evidence="3" id="KW-1185">Reference proteome</keyword>
<evidence type="ECO:0000313" key="3">
    <source>
        <dbReference type="Proteomes" id="UP001152888"/>
    </source>
</evidence>
<proteinExistence type="predicted"/>
<dbReference type="OrthoDB" id="21557at2759"/>
<evidence type="ECO:0000256" key="1">
    <source>
        <dbReference type="SAM" id="MobiDB-lite"/>
    </source>
</evidence>
<accession>A0A9P0PEG4</accession>
<sequence length="134" mass="14791">MVREEMELVLMRMRTKRKLQHVFVPIAIELSLPAGTPKKLLDLSPSSSEYAVDVESINNVADEDDLTHFREVLHLQDHRTSPSGTSEGSTSTLNSSLISNNSTDSKKNKSKNRKGSNKTKGQAIASIFSQFSDG</sequence>
<feature type="region of interest" description="Disordered" evidence="1">
    <location>
        <begin position="75"/>
        <end position="134"/>
    </location>
</feature>
<organism evidence="2 3">
    <name type="scientific">Acanthoscelides obtectus</name>
    <name type="common">Bean weevil</name>
    <name type="synonym">Bruchus obtectus</name>
    <dbReference type="NCBI Taxonomy" id="200917"/>
    <lineage>
        <taxon>Eukaryota</taxon>
        <taxon>Metazoa</taxon>
        <taxon>Ecdysozoa</taxon>
        <taxon>Arthropoda</taxon>
        <taxon>Hexapoda</taxon>
        <taxon>Insecta</taxon>
        <taxon>Pterygota</taxon>
        <taxon>Neoptera</taxon>
        <taxon>Endopterygota</taxon>
        <taxon>Coleoptera</taxon>
        <taxon>Polyphaga</taxon>
        <taxon>Cucujiformia</taxon>
        <taxon>Chrysomeloidea</taxon>
        <taxon>Chrysomelidae</taxon>
        <taxon>Bruchinae</taxon>
        <taxon>Bruchini</taxon>
        <taxon>Acanthoscelides</taxon>
    </lineage>
</organism>
<evidence type="ECO:0000313" key="2">
    <source>
        <dbReference type="EMBL" id="CAH1982417.1"/>
    </source>
</evidence>
<feature type="compositionally biased region" description="Low complexity" evidence="1">
    <location>
        <begin position="81"/>
        <end position="103"/>
    </location>
</feature>